<accession>A0ABV3Q7K2</accession>
<dbReference type="EMBL" id="JBFMIA010000035">
    <property type="protein sequence ID" value="MEW9503345.1"/>
    <property type="molecule type" value="Genomic_DNA"/>
</dbReference>
<dbReference type="RefSeq" id="WP_367780834.1">
    <property type="nucleotide sequence ID" value="NZ_JBFMIA010000035.1"/>
</dbReference>
<dbReference type="CDD" id="cd00093">
    <property type="entry name" value="HTH_XRE"/>
    <property type="match status" value="1"/>
</dbReference>
<dbReference type="Gene3D" id="1.10.260.40">
    <property type="entry name" value="lambda repressor-like DNA-binding domains"/>
    <property type="match status" value="1"/>
</dbReference>
<reference evidence="2 3" key="1">
    <citation type="journal article" date="1979" name="Int. J. Syst. Evol. Microbiol.">
        <title>Bacillus globisporus subsp. marinus subsp. nov.</title>
        <authorList>
            <person name="Liu H."/>
        </authorList>
    </citation>
    <scope>NUCLEOTIDE SEQUENCE [LARGE SCALE GENOMIC DNA]</scope>
    <source>
        <strain evidence="2 3">DSM 1297</strain>
    </source>
</reference>
<dbReference type="Pfam" id="PF01381">
    <property type="entry name" value="HTH_3"/>
    <property type="match status" value="1"/>
</dbReference>
<keyword evidence="3" id="KW-1185">Reference proteome</keyword>
<proteinExistence type="predicted"/>
<name>A0ABV3Q7K2_9BACL</name>
<feature type="domain" description="HTH cro/C1-type" evidence="1">
    <location>
        <begin position="24"/>
        <end position="62"/>
    </location>
</feature>
<comment type="caution">
    <text evidence="2">The sequence shown here is derived from an EMBL/GenBank/DDBJ whole genome shotgun (WGS) entry which is preliminary data.</text>
</comment>
<feature type="non-terminal residue" evidence="2">
    <location>
        <position position="66"/>
    </location>
</feature>
<gene>
    <name evidence="2" type="ORF">AB1471_16360</name>
</gene>
<evidence type="ECO:0000259" key="1">
    <source>
        <dbReference type="PROSITE" id="PS50943"/>
    </source>
</evidence>
<sequence>MSIIGDRLKVLRYKRKIKIPTIIRELNIARSTYTGYELGRRNPDGKSLAKLADILDTSVDYIVGVT</sequence>
<protein>
    <submittedName>
        <fullName evidence="2">Helix-turn-helix transcriptional regulator</fullName>
    </submittedName>
</protein>
<dbReference type="InterPro" id="IPR001387">
    <property type="entry name" value="Cro/C1-type_HTH"/>
</dbReference>
<dbReference type="InterPro" id="IPR010982">
    <property type="entry name" value="Lambda_DNA-bd_dom_sf"/>
</dbReference>
<organism evidence="2 3">
    <name type="scientific">Jeotgalibacillus marinus</name>
    <dbReference type="NCBI Taxonomy" id="86667"/>
    <lineage>
        <taxon>Bacteria</taxon>
        <taxon>Bacillati</taxon>
        <taxon>Bacillota</taxon>
        <taxon>Bacilli</taxon>
        <taxon>Bacillales</taxon>
        <taxon>Caryophanaceae</taxon>
        <taxon>Jeotgalibacillus</taxon>
    </lineage>
</organism>
<evidence type="ECO:0000313" key="2">
    <source>
        <dbReference type="EMBL" id="MEW9503345.1"/>
    </source>
</evidence>
<dbReference type="PROSITE" id="PS50943">
    <property type="entry name" value="HTH_CROC1"/>
    <property type="match status" value="1"/>
</dbReference>
<dbReference type="SMART" id="SM00530">
    <property type="entry name" value="HTH_XRE"/>
    <property type="match status" value="1"/>
</dbReference>
<dbReference type="SUPFAM" id="SSF47413">
    <property type="entry name" value="lambda repressor-like DNA-binding domains"/>
    <property type="match status" value="1"/>
</dbReference>
<dbReference type="Proteomes" id="UP001556040">
    <property type="component" value="Unassembled WGS sequence"/>
</dbReference>
<evidence type="ECO:0000313" key="3">
    <source>
        <dbReference type="Proteomes" id="UP001556040"/>
    </source>
</evidence>